<keyword evidence="3" id="KW-1185">Reference proteome</keyword>
<dbReference type="AlphaFoldDB" id="A0A285R1R6"/>
<evidence type="ECO:0000313" key="2">
    <source>
        <dbReference type="EMBL" id="SOB87824.1"/>
    </source>
</evidence>
<evidence type="ECO:0008006" key="4">
    <source>
        <dbReference type="Google" id="ProtNLM"/>
    </source>
</evidence>
<dbReference type="Proteomes" id="UP000219494">
    <property type="component" value="Unassembled WGS sequence"/>
</dbReference>
<dbReference type="OrthoDB" id="7508530at2"/>
<keyword evidence="1" id="KW-0732">Signal</keyword>
<dbReference type="RefSeq" id="WP_144033611.1">
    <property type="nucleotide sequence ID" value="NZ_OBMI01000003.1"/>
</dbReference>
<dbReference type="EMBL" id="OBMI01000003">
    <property type="protein sequence ID" value="SOB87824.1"/>
    <property type="molecule type" value="Genomic_DNA"/>
</dbReference>
<feature type="chain" id="PRO_5012018386" description="PRC-barrel domain-containing protein" evidence="1">
    <location>
        <begin position="20"/>
        <end position="193"/>
    </location>
</feature>
<reference evidence="2 3" key="1">
    <citation type="submission" date="2017-07" db="EMBL/GenBank/DDBJ databases">
        <authorList>
            <person name="Sun Z.S."/>
            <person name="Albrecht U."/>
            <person name="Echele G."/>
            <person name="Lee C.C."/>
        </authorList>
    </citation>
    <scope>NUCLEOTIDE SEQUENCE [LARGE SCALE GENOMIC DNA]</scope>
    <source>
        <strain evidence="2 3">CGMCC 1.12672</strain>
    </source>
</reference>
<name>A0A285R1R6_9SPHN</name>
<protein>
    <recommendedName>
        <fullName evidence="4">PRC-barrel domain-containing protein</fullName>
    </recommendedName>
</protein>
<accession>A0A285R1R6</accession>
<evidence type="ECO:0000256" key="1">
    <source>
        <dbReference type="SAM" id="SignalP"/>
    </source>
</evidence>
<proteinExistence type="predicted"/>
<sequence length="193" mass="18735">MPFITLALATALTATGAQAQVTPATPAATPQSGAPAAAGQPVQPAVGATVVDTAGAPVGTIETIAEGTAIINTGTNKAPYPLTSMTPGPKGPIIALTKAQLDGFYAEQAAKTAAALVTGAAVKTRNGAAEAGKIKAVAADSIVLTTAAGQDVSLPRNIFAVDPQGGVVIGFTAEQFAQALSAAQPAAPAQPAQ</sequence>
<feature type="signal peptide" evidence="1">
    <location>
        <begin position="1"/>
        <end position="19"/>
    </location>
</feature>
<organism evidence="2 3">
    <name type="scientific">Sphingomonas guangdongensis</name>
    <dbReference type="NCBI Taxonomy" id="1141890"/>
    <lineage>
        <taxon>Bacteria</taxon>
        <taxon>Pseudomonadati</taxon>
        <taxon>Pseudomonadota</taxon>
        <taxon>Alphaproteobacteria</taxon>
        <taxon>Sphingomonadales</taxon>
        <taxon>Sphingomonadaceae</taxon>
        <taxon>Sphingomonas</taxon>
    </lineage>
</organism>
<gene>
    <name evidence="2" type="ORF">SAMN06297144_2961</name>
</gene>
<evidence type="ECO:0000313" key="3">
    <source>
        <dbReference type="Proteomes" id="UP000219494"/>
    </source>
</evidence>